<proteinExistence type="predicted"/>
<feature type="transmembrane region" description="Helical" evidence="1">
    <location>
        <begin position="397"/>
        <end position="414"/>
    </location>
</feature>
<keyword evidence="1" id="KW-1133">Transmembrane helix</keyword>
<accession>A0A3E1K7K7</accession>
<protein>
    <recommendedName>
        <fullName evidence="4">Membrane transport protein MMPL domain-containing protein</fullName>
    </recommendedName>
</protein>
<feature type="transmembrane region" description="Helical" evidence="1">
    <location>
        <begin position="241"/>
        <end position="260"/>
    </location>
</feature>
<dbReference type="RefSeq" id="WP_116650994.1">
    <property type="nucleotide sequence ID" value="NZ_QUZK01000039.1"/>
</dbReference>
<dbReference type="PANTHER" id="PTHR33406">
    <property type="entry name" value="MEMBRANE PROTEIN MJ1562-RELATED"/>
    <property type="match status" value="1"/>
</dbReference>
<evidence type="ECO:0000256" key="1">
    <source>
        <dbReference type="SAM" id="Phobius"/>
    </source>
</evidence>
<feature type="transmembrane region" description="Helical" evidence="1">
    <location>
        <begin position="726"/>
        <end position="745"/>
    </location>
</feature>
<evidence type="ECO:0000313" key="3">
    <source>
        <dbReference type="Proteomes" id="UP000260351"/>
    </source>
</evidence>
<feature type="transmembrane region" description="Helical" evidence="1">
    <location>
        <begin position="355"/>
        <end position="376"/>
    </location>
</feature>
<dbReference type="PANTHER" id="PTHR33406:SF13">
    <property type="entry name" value="MEMBRANE PROTEIN YDFJ"/>
    <property type="match status" value="1"/>
</dbReference>
<sequence>MRHVWRPLLALLVLGGIGAMAVSALQLDYRLDAFLPAPRTAQQEIVVEQVAGGSAGRLILAAVEGDDPMVLAETSRSLAAAWRDLPGVVRVDNGDWSDNEAIVEKLMQARFVLASDVAGRVEPAAVAAALENRLADLALAGSRVERLIARDPLGLVESLAADLAGGGRARTVDGVWFDREGERALLLLQSAHAPYAIEEQARLLDSLRARFAELAPAGQRLQLAGAPVIGVASAEASRSDALRLSLWGSAVVLLVLAFAWRSASAMLAGAVPLAFGVVCGLGVTVLAFGQVHGLTLAFGFTLLGVALDYPVHLFGHADRRALSATARNIRAPLLLGVASTLIAYVAIWLSSSPGLAQLGAFSAAGLAGAAIATLALPALDPALPRRVQPTRVTAIHWPAVPVLLGLAALGFLVWQGPERWSNDLSRLSPIDRAQIEADQELRSALGGGDVRYLIATAGDSREAALRASEATVRALEAAREQDLIDDWQAATDLLPSESTQRRRLSAWPAPGEMSERLAAAESGFLPGAFDPFLSDLAAARARGPITREFWAGTPLQARLDSQLMPTDGGWRALIQPVGLADAGRLAAFLERSEAPAQLVDLAEGSRAMVAAWRGEAGLSLGIAAALIVGLLWLRLRRARETLAVILPPAAAVLVTAALMSRFDGGLTIVHLVGLLLTAGIGLDFALFSRSFLGDPPAAARSRRAINTCALSTGGVFFVLGQSVIGMLQMLGLTVALGILLSWLFTRIGQPR</sequence>
<keyword evidence="1" id="KW-0812">Transmembrane</keyword>
<dbReference type="AlphaFoldDB" id="A0A3E1K7K7"/>
<feature type="transmembrane region" description="Helical" evidence="1">
    <location>
        <begin position="616"/>
        <end position="635"/>
    </location>
</feature>
<keyword evidence="3" id="KW-1185">Reference proteome</keyword>
<feature type="transmembrane region" description="Helical" evidence="1">
    <location>
        <begin position="668"/>
        <end position="692"/>
    </location>
</feature>
<feature type="transmembrane region" description="Helical" evidence="1">
    <location>
        <begin position="294"/>
        <end position="311"/>
    </location>
</feature>
<organism evidence="2 3">
    <name type="scientific">Wenzhouxiangella sediminis</name>
    <dbReference type="NCBI Taxonomy" id="1792836"/>
    <lineage>
        <taxon>Bacteria</taxon>
        <taxon>Pseudomonadati</taxon>
        <taxon>Pseudomonadota</taxon>
        <taxon>Gammaproteobacteria</taxon>
        <taxon>Chromatiales</taxon>
        <taxon>Wenzhouxiangellaceae</taxon>
        <taxon>Wenzhouxiangella</taxon>
    </lineage>
</organism>
<evidence type="ECO:0008006" key="4">
    <source>
        <dbReference type="Google" id="ProtNLM"/>
    </source>
</evidence>
<gene>
    <name evidence="2" type="ORF">DZC52_09925</name>
</gene>
<dbReference type="GO" id="GO:0005886">
    <property type="term" value="C:plasma membrane"/>
    <property type="evidence" value="ECO:0007669"/>
    <property type="project" value="TreeGrafter"/>
</dbReference>
<dbReference type="SUPFAM" id="SSF82866">
    <property type="entry name" value="Multidrug efflux transporter AcrB transmembrane domain"/>
    <property type="match status" value="2"/>
</dbReference>
<feature type="transmembrane region" description="Helical" evidence="1">
    <location>
        <begin position="267"/>
        <end position="288"/>
    </location>
</feature>
<dbReference type="OrthoDB" id="9780358at2"/>
<feature type="transmembrane region" description="Helical" evidence="1">
    <location>
        <begin position="331"/>
        <end position="349"/>
    </location>
</feature>
<comment type="caution">
    <text evidence="2">The sequence shown here is derived from an EMBL/GenBank/DDBJ whole genome shotgun (WGS) entry which is preliminary data.</text>
</comment>
<name>A0A3E1K7K7_9GAMM</name>
<keyword evidence="1" id="KW-0472">Membrane</keyword>
<dbReference type="Proteomes" id="UP000260351">
    <property type="component" value="Unassembled WGS sequence"/>
</dbReference>
<evidence type="ECO:0000313" key="2">
    <source>
        <dbReference type="EMBL" id="RFF30012.1"/>
    </source>
</evidence>
<dbReference type="InterPro" id="IPR050545">
    <property type="entry name" value="Mycobact_MmpL"/>
</dbReference>
<dbReference type="Gene3D" id="1.20.1640.10">
    <property type="entry name" value="Multidrug efflux transporter AcrB transmembrane domain"/>
    <property type="match status" value="2"/>
</dbReference>
<reference evidence="2 3" key="1">
    <citation type="submission" date="2018-08" db="EMBL/GenBank/DDBJ databases">
        <title>Wenzhouxiangella salilacus sp. nov., a novel bacterium isolated from a saline lake in Xinjiang Province, China.</title>
        <authorList>
            <person name="Han S."/>
        </authorList>
    </citation>
    <scope>NUCLEOTIDE SEQUENCE [LARGE SCALE GENOMIC DNA]</scope>
    <source>
        <strain evidence="2 3">XDB06</strain>
    </source>
</reference>
<dbReference type="EMBL" id="QUZK01000039">
    <property type="protein sequence ID" value="RFF30012.1"/>
    <property type="molecule type" value="Genomic_DNA"/>
</dbReference>